<dbReference type="InParanoid" id="A0A1V8SVM0"/>
<dbReference type="AlphaFoldDB" id="A0A1V8SVM0"/>
<dbReference type="SUPFAM" id="SSF52540">
    <property type="entry name" value="P-loop containing nucleoside triphosphate hydrolases"/>
    <property type="match status" value="2"/>
</dbReference>
<dbReference type="InterPro" id="IPR056024">
    <property type="entry name" value="DUF7605"/>
</dbReference>
<feature type="compositionally biased region" description="Low complexity" evidence="2">
    <location>
        <begin position="80"/>
        <end position="95"/>
    </location>
</feature>
<dbReference type="Pfam" id="PF00350">
    <property type="entry name" value="Dynamin_N"/>
    <property type="match status" value="1"/>
</dbReference>
<dbReference type="InterPro" id="IPR027417">
    <property type="entry name" value="P-loop_NTPase"/>
</dbReference>
<dbReference type="PROSITE" id="PS50053">
    <property type="entry name" value="UBIQUITIN_2"/>
    <property type="match status" value="1"/>
</dbReference>
<dbReference type="PANTHER" id="PTHR36681:SF3">
    <property type="entry name" value="NUCLEAR GTPASE, GERMINAL CENTER-ASSOCIATED, TANDEM DUPLICATE 3"/>
    <property type="match status" value="1"/>
</dbReference>
<feature type="region of interest" description="Disordered" evidence="2">
    <location>
        <begin position="597"/>
        <end position="617"/>
    </location>
</feature>
<dbReference type="PANTHER" id="PTHR36681">
    <property type="entry name" value="NUCLEAR GTPASE, GERMINAL CENTER-ASSOCIATED, TANDEM DUPLICATE 3"/>
    <property type="match status" value="1"/>
</dbReference>
<dbReference type="Gene3D" id="3.40.50.300">
    <property type="entry name" value="P-loop containing nucleotide triphosphate hydrolases"/>
    <property type="match status" value="1"/>
</dbReference>
<evidence type="ECO:0000256" key="1">
    <source>
        <dbReference type="SAM" id="Coils"/>
    </source>
</evidence>
<dbReference type="Proteomes" id="UP000192596">
    <property type="component" value="Unassembled WGS sequence"/>
</dbReference>
<evidence type="ECO:0000313" key="4">
    <source>
        <dbReference type="EMBL" id="OQO03091.1"/>
    </source>
</evidence>
<feature type="compositionally biased region" description="Basic and acidic residues" evidence="2">
    <location>
        <begin position="602"/>
        <end position="617"/>
    </location>
</feature>
<feature type="region of interest" description="Disordered" evidence="2">
    <location>
        <begin position="642"/>
        <end position="699"/>
    </location>
</feature>
<sequence>MHVLDETAPAAEQFLWLKARDKITVRVLKEQYSGICDQAVDDIKLVMVGKPLSDDTRIRELDVWRDHYVVVLARIKTTATSTAPAKTPTSSASSSRRPSEPKAVTDSTRECDTSISTARASYPSARVIDDWATTSLRSISILGYRPGALAPGQEAQPTHQANDDPFISYDPASPVPASTEPAQAPRKVRTGGIHPMAARPDYSTMHAHAGPPSDAAVDVKDENVAPSQEYAPRAVENAFENSQQAKEEQQPDRGGPLRELLMQTSPERLEAAVRASVAVLSEIEQPSRTLPADEDAQSWLSQIEDVLKQASKTRTVVVVVGNTGAGKSSVINAILDEERLDSTLCMRACTAVIEFIRPEDWERELKILFKEIFDHEGHILKEAHNPESEAGIAYAKIRAVNHKHTNEMLGKSTVASLMRVPTVQSVLGTTKRINSAECASFYTRLQHYVDSKEKIKLDKNGNKKTNPKRHFEYWPLIKVVKIYIKADALSTGAVIVDLPGVHDSNAARAAVAEGYMKQCTGLWIVAPINRAVDDKAAKNLLGNTFKRQLKYDGTYSAVTSICSETDDISKTEAADALRLGSRTSKLDGKLSDIMRKKRLTKKQADQAKDDKADHDKAAKDLDDQLEKWEELLEQVEAGKTVYAPKATSKKRKRSGKASTGSRTKRARLDDDDDQINVNSDTADEETEVGDSQSCNPLAEDDINEKIDELKSSKKHARKEIASLREKIKELREIISTLDDEAAVIEAQQDIMCIEGRNEYSREAIRADFAAGIRELDHEDAADENPDAFNPDKDLRDYDEVARSLPVYCVSSRAYQKLSGRLQKDSAAHCKQLTENGRAAACKRFLNSVNQLLTSLCLWSSDDGTGLKTTNQQLTDERVFLTNKLKQLGKQLEMCVGEIMDDAMETICEQIFDNFTGAVDAAGDKAGTTSAAWGAHRNDGGLYWSTYKAILPAILKGFTKSAGTTLKDFHTALKARFSQKGHGLARIGRLRNQLGAYEALFTDLAQTMIQGVHEKQREINREFTPVIASAIESAYIHCTNESGTGSYSRMKLHMANHVATH</sequence>
<dbReference type="InterPro" id="IPR045063">
    <property type="entry name" value="Dynamin_N"/>
</dbReference>
<accession>A0A1V8SVM0</accession>
<reference evidence="5" key="1">
    <citation type="submission" date="2017-03" db="EMBL/GenBank/DDBJ databases">
        <title>Genomes of endolithic fungi from Antarctica.</title>
        <authorList>
            <person name="Coleine C."/>
            <person name="Masonjones S."/>
            <person name="Stajich J.E."/>
        </authorList>
    </citation>
    <scope>NUCLEOTIDE SEQUENCE [LARGE SCALE GENOMIC DNA]</scope>
    <source>
        <strain evidence="5">CCFEE 5527</strain>
    </source>
</reference>
<organism evidence="4 5">
    <name type="scientific">Cryoendolithus antarcticus</name>
    <dbReference type="NCBI Taxonomy" id="1507870"/>
    <lineage>
        <taxon>Eukaryota</taxon>
        <taxon>Fungi</taxon>
        <taxon>Dikarya</taxon>
        <taxon>Ascomycota</taxon>
        <taxon>Pezizomycotina</taxon>
        <taxon>Dothideomycetes</taxon>
        <taxon>Dothideomycetidae</taxon>
        <taxon>Cladosporiales</taxon>
        <taxon>Cladosporiaceae</taxon>
        <taxon>Cryoendolithus</taxon>
    </lineage>
</organism>
<dbReference type="EMBL" id="NAJO01000025">
    <property type="protein sequence ID" value="OQO03091.1"/>
    <property type="molecule type" value="Genomic_DNA"/>
</dbReference>
<gene>
    <name evidence="4" type="ORF">B0A48_11346</name>
</gene>
<proteinExistence type="predicted"/>
<name>A0A1V8SVM0_9PEZI</name>
<keyword evidence="5" id="KW-1185">Reference proteome</keyword>
<keyword evidence="1" id="KW-0175">Coiled coil</keyword>
<feature type="region of interest" description="Disordered" evidence="2">
    <location>
        <begin position="150"/>
        <end position="187"/>
    </location>
</feature>
<dbReference type="InterPro" id="IPR000626">
    <property type="entry name" value="Ubiquitin-like_dom"/>
</dbReference>
<dbReference type="STRING" id="1507870.A0A1V8SVM0"/>
<dbReference type="OrthoDB" id="3598281at2759"/>
<comment type="caution">
    <text evidence="4">The sequence shown here is derived from an EMBL/GenBank/DDBJ whole genome shotgun (WGS) entry which is preliminary data.</text>
</comment>
<dbReference type="Pfam" id="PF24564">
    <property type="entry name" value="DUF7605"/>
    <property type="match status" value="1"/>
</dbReference>
<feature type="domain" description="Ubiquitin-like" evidence="3">
    <location>
        <begin position="1"/>
        <end position="78"/>
    </location>
</feature>
<evidence type="ECO:0000256" key="2">
    <source>
        <dbReference type="SAM" id="MobiDB-lite"/>
    </source>
</evidence>
<evidence type="ECO:0000313" key="5">
    <source>
        <dbReference type="Proteomes" id="UP000192596"/>
    </source>
</evidence>
<feature type="region of interest" description="Disordered" evidence="2">
    <location>
        <begin position="80"/>
        <end position="115"/>
    </location>
</feature>
<feature type="coiled-coil region" evidence="1">
    <location>
        <begin position="699"/>
        <end position="747"/>
    </location>
</feature>
<dbReference type="CDD" id="cd17039">
    <property type="entry name" value="Ubl_ubiquitin_like"/>
    <property type="match status" value="1"/>
</dbReference>
<dbReference type="SUPFAM" id="SSF54236">
    <property type="entry name" value="Ubiquitin-like"/>
    <property type="match status" value="1"/>
</dbReference>
<dbReference type="InterPro" id="IPR029071">
    <property type="entry name" value="Ubiquitin-like_domsf"/>
</dbReference>
<protein>
    <recommendedName>
        <fullName evidence="3">Ubiquitin-like domain-containing protein</fullName>
    </recommendedName>
</protein>
<evidence type="ECO:0000259" key="3">
    <source>
        <dbReference type="PROSITE" id="PS50053"/>
    </source>
</evidence>